<accession>M4B618</accession>
<dbReference type="EnsemblProtists" id="HpaT801718">
    <property type="protein sequence ID" value="HpaP801718"/>
    <property type="gene ID" value="HpaG801718"/>
</dbReference>
<reference evidence="1" key="2">
    <citation type="submission" date="2015-06" db="UniProtKB">
        <authorList>
            <consortium name="EnsemblProtists"/>
        </authorList>
    </citation>
    <scope>IDENTIFICATION</scope>
    <source>
        <strain evidence="1">Emoy2</strain>
    </source>
</reference>
<dbReference type="HOGENOM" id="CLU_2643301_0_0_1"/>
<evidence type="ECO:0000313" key="2">
    <source>
        <dbReference type="Proteomes" id="UP000011713"/>
    </source>
</evidence>
<dbReference type="VEuPathDB" id="FungiDB:HpaG801718"/>
<dbReference type="AlphaFoldDB" id="M4B618"/>
<organism evidence="1 2">
    <name type="scientific">Hyaloperonospora arabidopsidis (strain Emoy2)</name>
    <name type="common">Downy mildew agent</name>
    <name type="synonym">Peronospora arabidopsidis</name>
    <dbReference type="NCBI Taxonomy" id="559515"/>
    <lineage>
        <taxon>Eukaryota</taxon>
        <taxon>Sar</taxon>
        <taxon>Stramenopiles</taxon>
        <taxon>Oomycota</taxon>
        <taxon>Peronosporomycetes</taxon>
        <taxon>Peronosporales</taxon>
        <taxon>Peronosporaceae</taxon>
        <taxon>Hyaloperonospora</taxon>
    </lineage>
</organism>
<sequence>MVLGATHDAKEAPVVDDAVLERLRVVDQRMDLVDNDVHQLRDVAERAESIAESASAATVGLSQRLEHLEQSNEALFS</sequence>
<dbReference type="EMBL" id="JH598461">
    <property type="status" value="NOT_ANNOTATED_CDS"/>
    <property type="molecule type" value="Genomic_DNA"/>
</dbReference>
<protein>
    <submittedName>
        <fullName evidence="1">Uncharacterized protein</fullName>
    </submittedName>
</protein>
<reference evidence="2" key="1">
    <citation type="journal article" date="2010" name="Science">
        <title>Signatures of adaptation to obligate biotrophy in the Hyaloperonospora arabidopsidis genome.</title>
        <authorList>
            <person name="Baxter L."/>
            <person name="Tripathy S."/>
            <person name="Ishaque N."/>
            <person name="Boot N."/>
            <person name="Cabral A."/>
            <person name="Kemen E."/>
            <person name="Thines M."/>
            <person name="Ah-Fong A."/>
            <person name="Anderson R."/>
            <person name="Badejoko W."/>
            <person name="Bittner-Eddy P."/>
            <person name="Boore J.L."/>
            <person name="Chibucos M.C."/>
            <person name="Coates M."/>
            <person name="Dehal P."/>
            <person name="Delehaunty K."/>
            <person name="Dong S."/>
            <person name="Downton P."/>
            <person name="Dumas B."/>
            <person name="Fabro G."/>
            <person name="Fronick C."/>
            <person name="Fuerstenberg S.I."/>
            <person name="Fulton L."/>
            <person name="Gaulin E."/>
            <person name="Govers F."/>
            <person name="Hughes L."/>
            <person name="Humphray S."/>
            <person name="Jiang R.H."/>
            <person name="Judelson H."/>
            <person name="Kamoun S."/>
            <person name="Kyung K."/>
            <person name="Meijer H."/>
            <person name="Minx P."/>
            <person name="Morris P."/>
            <person name="Nelson J."/>
            <person name="Phuntumart V."/>
            <person name="Qutob D."/>
            <person name="Rehmany A."/>
            <person name="Rougon-Cardoso A."/>
            <person name="Ryden P."/>
            <person name="Torto-Alalibo T."/>
            <person name="Studholme D."/>
            <person name="Wang Y."/>
            <person name="Win J."/>
            <person name="Wood J."/>
            <person name="Clifton S.W."/>
            <person name="Rogers J."/>
            <person name="Van den Ackerveken G."/>
            <person name="Jones J.D."/>
            <person name="McDowell J.M."/>
            <person name="Beynon J."/>
            <person name="Tyler B.M."/>
        </authorList>
    </citation>
    <scope>NUCLEOTIDE SEQUENCE [LARGE SCALE GENOMIC DNA]</scope>
    <source>
        <strain evidence="2">Emoy2</strain>
    </source>
</reference>
<name>M4B618_HYAAE</name>
<proteinExistence type="predicted"/>
<dbReference type="Proteomes" id="UP000011713">
    <property type="component" value="Unassembled WGS sequence"/>
</dbReference>
<evidence type="ECO:0000313" key="1">
    <source>
        <dbReference type="EnsemblProtists" id="HpaP801718"/>
    </source>
</evidence>
<dbReference type="InParanoid" id="M4B618"/>
<keyword evidence="2" id="KW-1185">Reference proteome</keyword>